<dbReference type="Proteomes" id="UP001642720">
    <property type="component" value="Unassembled WGS sequence"/>
</dbReference>
<protein>
    <submittedName>
        <fullName evidence="1">Uncharacterized protein</fullName>
    </submittedName>
</protein>
<dbReference type="GeneID" id="300579346"/>
<organism evidence="1 2">
    <name type="scientific">Trichoderma ghanense</name>
    <dbReference type="NCBI Taxonomy" id="65468"/>
    <lineage>
        <taxon>Eukaryota</taxon>
        <taxon>Fungi</taxon>
        <taxon>Dikarya</taxon>
        <taxon>Ascomycota</taxon>
        <taxon>Pezizomycotina</taxon>
        <taxon>Sordariomycetes</taxon>
        <taxon>Hypocreomycetidae</taxon>
        <taxon>Hypocreales</taxon>
        <taxon>Hypocreaceae</taxon>
        <taxon>Trichoderma</taxon>
    </lineage>
</organism>
<evidence type="ECO:0000313" key="1">
    <source>
        <dbReference type="EMBL" id="TFB00445.1"/>
    </source>
</evidence>
<proteinExistence type="predicted"/>
<accession>A0ABY2GZ22</accession>
<dbReference type="EMBL" id="PPTA01000011">
    <property type="protein sequence ID" value="TFB00445.1"/>
    <property type="molecule type" value="Genomic_DNA"/>
</dbReference>
<evidence type="ECO:0000313" key="2">
    <source>
        <dbReference type="Proteomes" id="UP001642720"/>
    </source>
</evidence>
<comment type="caution">
    <text evidence="1">The sequence shown here is derived from an EMBL/GenBank/DDBJ whole genome shotgun (WGS) entry which is preliminary data.</text>
</comment>
<reference evidence="1 2" key="1">
    <citation type="submission" date="2018-01" db="EMBL/GenBank/DDBJ databases">
        <title>Genome characterization of the sugarcane-associated fungus Trichoderma ghanense CCMA-1212 and their application in lignocelulose bioconversion.</title>
        <authorList>
            <person name="Steindorff A.S."/>
            <person name="Mendes T.D."/>
            <person name="Vilela E.S.D."/>
            <person name="Rodrigues D.S."/>
            <person name="Formighieri E.F."/>
            <person name="Melo I.S."/>
            <person name="Favaro L.C.L."/>
        </authorList>
    </citation>
    <scope>NUCLEOTIDE SEQUENCE [LARGE SCALE GENOMIC DNA]</scope>
    <source>
        <strain evidence="1 2">CCMA-1212</strain>
    </source>
</reference>
<gene>
    <name evidence="1" type="ORF">CCMA1212_007733</name>
</gene>
<name>A0ABY2GZ22_9HYPO</name>
<dbReference type="RefSeq" id="XP_073556646.1">
    <property type="nucleotide sequence ID" value="XM_073704896.1"/>
</dbReference>
<sequence length="222" mass="25317">MSSQAHPAWTPIRNASVFASLSVHASSSHSKTKLHIHLDFLPTDDDDDGLIAQTSPSALTQSTKDLVLHAVNKARIFHTNILDLQCLLSDLQSRHAALSELTYRRKWRIPWPPRLRAAYDAYKKDDLMWWDLRNRFTKHCSTYGNMRPGSSLFMERLCITMKLGDAAVRTSRGRLQFLDKYLCSFAKYKQVGTHIYEGSRALKSADHAMKELTLMLNLLSVL</sequence>
<keyword evidence="2" id="KW-1185">Reference proteome</keyword>